<keyword evidence="4 7" id="KW-0812">Transmembrane</keyword>
<accession>A0ABT3CEV7</accession>
<organism evidence="8 9">
    <name type="scientific">Mycolicibacterium komossense</name>
    <dbReference type="NCBI Taxonomy" id="1779"/>
    <lineage>
        <taxon>Bacteria</taxon>
        <taxon>Bacillati</taxon>
        <taxon>Actinomycetota</taxon>
        <taxon>Actinomycetes</taxon>
        <taxon>Mycobacteriales</taxon>
        <taxon>Mycobacteriaceae</taxon>
        <taxon>Mycolicibacterium</taxon>
    </lineage>
</organism>
<evidence type="ECO:0000256" key="3">
    <source>
        <dbReference type="ARBA" id="ARBA00022475"/>
    </source>
</evidence>
<evidence type="ECO:0000256" key="7">
    <source>
        <dbReference type="SAM" id="Phobius"/>
    </source>
</evidence>
<evidence type="ECO:0008006" key="10">
    <source>
        <dbReference type="Google" id="ProtNLM"/>
    </source>
</evidence>
<keyword evidence="6 7" id="KW-0472">Membrane</keyword>
<gene>
    <name evidence="8" type="ORF">H7J73_18250</name>
</gene>
<keyword evidence="9" id="KW-1185">Reference proteome</keyword>
<name>A0ABT3CEV7_9MYCO</name>
<evidence type="ECO:0000313" key="9">
    <source>
        <dbReference type="Proteomes" id="UP001526201"/>
    </source>
</evidence>
<comment type="subcellular location">
    <subcellularLocation>
        <location evidence="1">Cell membrane</location>
    </subcellularLocation>
</comment>
<keyword evidence="3" id="KW-1003">Cell membrane</keyword>
<dbReference type="InterPro" id="IPR038468">
    <property type="entry name" value="MmpS_C"/>
</dbReference>
<comment type="caution">
    <text evidence="8">The sequence shown here is derived from an EMBL/GenBank/DDBJ whole genome shotgun (WGS) entry which is preliminary data.</text>
</comment>
<evidence type="ECO:0000256" key="1">
    <source>
        <dbReference type="ARBA" id="ARBA00004236"/>
    </source>
</evidence>
<keyword evidence="5 7" id="KW-1133">Transmembrane helix</keyword>
<dbReference type="Proteomes" id="UP001526201">
    <property type="component" value="Unassembled WGS sequence"/>
</dbReference>
<feature type="transmembrane region" description="Helical" evidence="7">
    <location>
        <begin position="12"/>
        <end position="31"/>
    </location>
</feature>
<evidence type="ECO:0000256" key="2">
    <source>
        <dbReference type="ARBA" id="ARBA00007531"/>
    </source>
</evidence>
<evidence type="ECO:0000256" key="6">
    <source>
        <dbReference type="ARBA" id="ARBA00023136"/>
    </source>
</evidence>
<dbReference type="Gene3D" id="2.60.40.2880">
    <property type="entry name" value="MmpS1-5, C-terminal soluble domain"/>
    <property type="match status" value="1"/>
</dbReference>
<comment type="similarity">
    <text evidence="2">Belongs to the MmpS family.</text>
</comment>
<evidence type="ECO:0000256" key="4">
    <source>
        <dbReference type="ARBA" id="ARBA00022692"/>
    </source>
</evidence>
<dbReference type="Pfam" id="PF05423">
    <property type="entry name" value="Mycobact_memb"/>
    <property type="match status" value="1"/>
</dbReference>
<sequence length="148" mass="16163">MSRVSVGGLVRRRWTIIVAVVVVAVVSFSVYRLHGIFGSDNAVSRPAADALENTGYHPKRVLLEVFGSPGSTATINWLDERAQPQRVDDVPLPWSHQLTTNDPTLFVDLRAQGDGDSIGCRITANDVVKDERSTNNVNGYINCLDKSA</sequence>
<dbReference type="EMBL" id="JACKTY010000031">
    <property type="protein sequence ID" value="MCV7227959.1"/>
    <property type="molecule type" value="Genomic_DNA"/>
</dbReference>
<dbReference type="RefSeq" id="WP_264069009.1">
    <property type="nucleotide sequence ID" value="NZ_JACKTY010000031.1"/>
</dbReference>
<protein>
    <recommendedName>
        <fullName evidence="10">Membrane protein, MmpS</fullName>
    </recommendedName>
</protein>
<evidence type="ECO:0000313" key="8">
    <source>
        <dbReference type="EMBL" id="MCV7227959.1"/>
    </source>
</evidence>
<dbReference type="InterPro" id="IPR008693">
    <property type="entry name" value="MmpS"/>
</dbReference>
<reference evidence="8 9" key="1">
    <citation type="journal article" date="2022" name="BMC Genomics">
        <title>Comparative genome analysis of mycobacteria focusing on tRNA and non-coding RNA.</title>
        <authorList>
            <person name="Behra P.R.K."/>
            <person name="Pettersson B.M.F."/>
            <person name="Ramesh M."/>
            <person name="Das S."/>
            <person name="Dasgupta S."/>
            <person name="Kirsebom L.A."/>
        </authorList>
    </citation>
    <scope>NUCLEOTIDE SEQUENCE [LARGE SCALE GENOMIC DNA]</scope>
    <source>
        <strain evidence="8 9">DSM 44078</strain>
    </source>
</reference>
<proteinExistence type="inferred from homology"/>
<evidence type="ECO:0000256" key="5">
    <source>
        <dbReference type="ARBA" id="ARBA00022989"/>
    </source>
</evidence>